<dbReference type="RefSeq" id="WP_311675261.1">
    <property type="nucleotide sequence ID" value="NZ_JAVREQ010000023.1"/>
</dbReference>
<feature type="transmembrane region" description="Helical" evidence="1">
    <location>
        <begin position="30"/>
        <end position="54"/>
    </location>
</feature>
<gene>
    <name evidence="2" type="ORF">RM572_22670</name>
</gene>
<accession>A0ABU2NX41</accession>
<evidence type="ECO:0000313" key="3">
    <source>
        <dbReference type="Proteomes" id="UP001183414"/>
    </source>
</evidence>
<evidence type="ECO:0008006" key="4">
    <source>
        <dbReference type="Google" id="ProtNLM"/>
    </source>
</evidence>
<sequence length="197" mass="21155">MAPTTPTTRIRLWRWRANPLRRRSDQVEAWVLLLALVAGVVGGALATLVTWGVARGTAEDQRTERLRVSAVVMEDADPQSRETFYKAPGADTSRVPVRWTAPDGTVRSGSAEVPDGSRAGTSVPLWVAPDGSQTAPPAGAAMAALQSGICAALAGGAVVALVCVAQATVRGGLDRRRARQWEREWARVEPQWRPRTP</sequence>
<evidence type="ECO:0000313" key="2">
    <source>
        <dbReference type="EMBL" id="MDT0381567.1"/>
    </source>
</evidence>
<dbReference type="Proteomes" id="UP001183414">
    <property type="component" value="Unassembled WGS sequence"/>
</dbReference>
<protein>
    <recommendedName>
        <fullName evidence="4">Integral membrane protein</fullName>
    </recommendedName>
</protein>
<organism evidence="2 3">
    <name type="scientific">Streptomyces hazeniae</name>
    <dbReference type="NCBI Taxonomy" id="3075538"/>
    <lineage>
        <taxon>Bacteria</taxon>
        <taxon>Bacillati</taxon>
        <taxon>Actinomycetota</taxon>
        <taxon>Actinomycetes</taxon>
        <taxon>Kitasatosporales</taxon>
        <taxon>Streptomycetaceae</taxon>
        <taxon>Streptomyces</taxon>
    </lineage>
</organism>
<comment type="caution">
    <text evidence="2">The sequence shown here is derived from an EMBL/GenBank/DDBJ whole genome shotgun (WGS) entry which is preliminary data.</text>
</comment>
<dbReference type="PANTHER" id="PTHR42305">
    <property type="entry name" value="MEMBRANE PROTEIN RV1733C-RELATED"/>
    <property type="match status" value="1"/>
</dbReference>
<evidence type="ECO:0000256" key="1">
    <source>
        <dbReference type="SAM" id="Phobius"/>
    </source>
</evidence>
<keyword evidence="1" id="KW-0472">Membrane</keyword>
<dbReference type="EMBL" id="JAVREQ010000023">
    <property type="protein sequence ID" value="MDT0381567.1"/>
    <property type="molecule type" value="Genomic_DNA"/>
</dbReference>
<keyword evidence="1" id="KW-0812">Transmembrane</keyword>
<keyword evidence="1" id="KW-1133">Transmembrane helix</keyword>
<keyword evidence="3" id="KW-1185">Reference proteome</keyword>
<dbReference type="InterPro" id="IPR039708">
    <property type="entry name" value="MT1774/Rv1733c-like"/>
</dbReference>
<feature type="transmembrane region" description="Helical" evidence="1">
    <location>
        <begin position="144"/>
        <end position="169"/>
    </location>
</feature>
<name>A0ABU2NX41_9ACTN</name>
<proteinExistence type="predicted"/>
<reference evidence="3" key="1">
    <citation type="submission" date="2023-07" db="EMBL/GenBank/DDBJ databases">
        <title>30 novel species of actinomycetes from the DSMZ collection.</title>
        <authorList>
            <person name="Nouioui I."/>
        </authorList>
    </citation>
    <scope>NUCLEOTIDE SEQUENCE [LARGE SCALE GENOMIC DNA]</scope>
    <source>
        <strain evidence="3">DSM 42041</strain>
    </source>
</reference>
<dbReference type="PANTHER" id="PTHR42305:SF1">
    <property type="entry name" value="MEMBRANE PROTEIN RV1733C-RELATED"/>
    <property type="match status" value="1"/>
</dbReference>